<dbReference type="AlphaFoldDB" id="A0A914DWV5"/>
<evidence type="ECO:0000313" key="1">
    <source>
        <dbReference type="Proteomes" id="UP000887540"/>
    </source>
</evidence>
<proteinExistence type="predicted"/>
<dbReference type="WBParaSite" id="ACRNAN_scaffold432.g18077.t1">
    <property type="protein sequence ID" value="ACRNAN_scaffold432.g18077.t1"/>
    <property type="gene ID" value="ACRNAN_scaffold432.g18077"/>
</dbReference>
<dbReference type="Proteomes" id="UP000887540">
    <property type="component" value="Unplaced"/>
</dbReference>
<accession>A0A914DWV5</accession>
<name>A0A914DWV5_9BILA</name>
<evidence type="ECO:0000313" key="2">
    <source>
        <dbReference type="WBParaSite" id="ACRNAN_scaffold432.g18077.t1"/>
    </source>
</evidence>
<sequence length="214" mass="23775">MRLWIKLVDVQPSVNVGVLSMLERTSAKYCLRKTDVRTLFLSEGRTEVAHNIYSSVRPRRLTFVIVDNDAYSGTVKKTPFHFKNFNLRSASVEIGANVYPTTKYDLSWNPANPSYMRLFIDLHDSLAVSRGNAETCGITLSKFMAGWFAVVIPCTPMLDDSDGFELIEQGTTTLKLKFHKPIPAGGATVIVLGEFDQLVSIDQNRVIISDGAPA</sequence>
<organism evidence="1 2">
    <name type="scientific">Acrobeloides nanus</name>
    <dbReference type="NCBI Taxonomy" id="290746"/>
    <lineage>
        <taxon>Eukaryota</taxon>
        <taxon>Metazoa</taxon>
        <taxon>Ecdysozoa</taxon>
        <taxon>Nematoda</taxon>
        <taxon>Chromadorea</taxon>
        <taxon>Rhabditida</taxon>
        <taxon>Tylenchina</taxon>
        <taxon>Cephalobomorpha</taxon>
        <taxon>Cephaloboidea</taxon>
        <taxon>Cephalobidae</taxon>
        <taxon>Acrobeloides</taxon>
    </lineage>
</organism>
<reference evidence="2" key="1">
    <citation type="submission" date="2022-11" db="UniProtKB">
        <authorList>
            <consortium name="WormBaseParasite"/>
        </authorList>
    </citation>
    <scope>IDENTIFICATION</scope>
</reference>
<keyword evidence="1" id="KW-1185">Reference proteome</keyword>
<protein>
    <submittedName>
        <fullName evidence="2">Uncharacterized protein</fullName>
    </submittedName>
</protein>